<dbReference type="GO" id="GO:0003700">
    <property type="term" value="F:DNA-binding transcription factor activity"/>
    <property type="evidence" value="ECO:0007669"/>
    <property type="project" value="TreeGrafter"/>
</dbReference>
<dbReference type="Gene3D" id="1.10.260.40">
    <property type="entry name" value="lambda repressor-like DNA-binding domains"/>
    <property type="match status" value="1"/>
</dbReference>
<protein>
    <submittedName>
        <fullName evidence="5">LacI family DNA-binding transcriptional regulator</fullName>
    </submittedName>
</protein>
<sequence length="326" mass="36734">MAKEAGVSVTTVSRFLNNHPYITDSKKQAIEIAMEKLNYVQNSAATQLRSKKSNFIGVLVSRLSNPFFTSLVDKIEAEAKISGFQIIVLQSYDDKNAESRILKLLQQGVLAGIIMCSIESGPNDIEQYTEYGPIILCNIANSESKLPQVYSNQEQGTYDALTYLFNQGYRKFAYCTGGSLSRHSHGGARTRAFEKAINDYNLKINKNWIFYQSHTIEDGKYIGEKILKLNIKEWPDVIFSNSDEIAAGLLKTFSIHNIKVPEDIAIIGFDDQKYSELLSTPLTTIRQPIDALAMHSVNYLISLLKNEEYEFSAEDLQLELVIREST</sequence>
<dbReference type="GO" id="GO:0000976">
    <property type="term" value="F:transcription cis-regulatory region binding"/>
    <property type="evidence" value="ECO:0007669"/>
    <property type="project" value="TreeGrafter"/>
</dbReference>
<keyword evidence="3" id="KW-0804">Transcription</keyword>
<dbReference type="InterPro" id="IPR046335">
    <property type="entry name" value="LacI/GalR-like_sensor"/>
</dbReference>
<comment type="caution">
    <text evidence="5">The sequence shown here is derived from an EMBL/GenBank/DDBJ whole genome shotgun (WGS) entry which is preliminary data.</text>
</comment>
<dbReference type="PANTHER" id="PTHR30146:SF136">
    <property type="entry name" value="NTD BIOSYNTHESIS OPERON REGULATOR NTDR"/>
    <property type="match status" value="1"/>
</dbReference>
<dbReference type="PANTHER" id="PTHR30146">
    <property type="entry name" value="LACI-RELATED TRANSCRIPTIONAL REPRESSOR"/>
    <property type="match status" value="1"/>
</dbReference>
<evidence type="ECO:0000256" key="3">
    <source>
        <dbReference type="ARBA" id="ARBA00023163"/>
    </source>
</evidence>
<dbReference type="Pfam" id="PF00356">
    <property type="entry name" value="LacI"/>
    <property type="match status" value="1"/>
</dbReference>
<gene>
    <name evidence="5" type="ORF">OW157_00900</name>
</gene>
<evidence type="ECO:0000259" key="4">
    <source>
        <dbReference type="PROSITE" id="PS50932"/>
    </source>
</evidence>
<dbReference type="InterPro" id="IPR028082">
    <property type="entry name" value="Peripla_BP_I"/>
</dbReference>
<proteinExistence type="predicted"/>
<dbReference type="SUPFAM" id="SSF47413">
    <property type="entry name" value="lambda repressor-like DNA-binding domains"/>
    <property type="match status" value="1"/>
</dbReference>
<keyword evidence="1" id="KW-0805">Transcription regulation</keyword>
<reference evidence="5" key="1">
    <citation type="submission" date="2022-12" db="EMBL/GenBank/DDBJ databases">
        <title>Description and comparative metabolic analysis of Aerococcus sp. nov., isolated from the feces of a pig.</title>
        <authorList>
            <person name="Chang Y.-H."/>
        </authorList>
    </citation>
    <scope>NUCLEOTIDE SEQUENCE</scope>
    <source>
        <strain evidence="5">YH-aer222</strain>
    </source>
</reference>
<dbReference type="EMBL" id="JAPRFR010000001">
    <property type="protein sequence ID" value="MCZ0725123.1"/>
    <property type="molecule type" value="Genomic_DNA"/>
</dbReference>
<dbReference type="CDD" id="cd06286">
    <property type="entry name" value="PBP1_CcpB-like"/>
    <property type="match status" value="1"/>
</dbReference>
<name>A0A9X3FLS3_9LACT</name>
<accession>A0A9X3FLS3</accession>
<dbReference type="Pfam" id="PF13377">
    <property type="entry name" value="Peripla_BP_3"/>
    <property type="match status" value="1"/>
</dbReference>
<dbReference type="InterPro" id="IPR010982">
    <property type="entry name" value="Lambda_DNA-bd_dom_sf"/>
</dbReference>
<evidence type="ECO:0000256" key="1">
    <source>
        <dbReference type="ARBA" id="ARBA00023015"/>
    </source>
</evidence>
<dbReference type="InterPro" id="IPR000843">
    <property type="entry name" value="HTH_LacI"/>
</dbReference>
<dbReference type="AlphaFoldDB" id="A0A9X3FLS3"/>
<keyword evidence="2 5" id="KW-0238">DNA-binding</keyword>
<feature type="domain" description="HTH lacI-type" evidence="4">
    <location>
        <begin position="1"/>
        <end position="50"/>
    </location>
</feature>
<dbReference type="RefSeq" id="WP_268751451.1">
    <property type="nucleotide sequence ID" value="NZ_JAPRFQ010000001.1"/>
</dbReference>
<dbReference type="CDD" id="cd01392">
    <property type="entry name" value="HTH_LacI"/>
    <property type="match status" value="1"/>
</dbReference>
<keyword evidence="6" id="KW-1185">Reference proteome</keyword>
<evidence type="ECO:0000313" key="6">
    <source>
        <dbReference type="Proteomes" id="UP001146670"/>
    </source>
</evidence>
<organism evidence="5 6">
    <name type="scientific">Aerococcus kribbianus</name>
    <dbReference type="NCBI Taxonomy" id="2999064"/>
    <lineage>
        <taxon>Bacteria</taxon>
        <taxon>Bacillati</taxon>
        <taxon>Bacillota</taxon>
        <taxon>Bacilli</taxon>
        <taxon>Lactobacillales</taxon>
        <taxon>Aerococcaceae</taxon>
        <taxon>Aerococcus</taxon>
    </lineage>
</organism>
<evidence type="ECO:0000313" key="5">
    <source>
        <dbReference type="EMBL" id="MCZ0725123.1"/>
    </source>
</evidence>
<evidence type="ECO:0000256" key="2">
    <source>
        <dbReference type="ARBA" id="ARBA00023125"/>
    </source>
</evidence>
<dbReference type="PROSITE" id="PS50932">
    <property type="entry name" value="HTH_LACI_2"/>
    <property type="match status" value="1"/>
</dbReference>
<dbReference type="SUPFAM" id="SSF53822">
    <property type="entry name" value="Periplasmic binding protein-like I"/>
    <property type="match status" value="1"/>
</dbReference>
<dbReference type="Proteomes" id="UP001146670">
    <property type="component" value="Unassembled WGS sequence"/>
</dbReference>
<dbReference type="SMART" id="SM00354">
    <property type="entry name" value="HTH_LACI"/>
    <property type="match status" value="1"/>
</dbReference>
<dbReference type="Gene3D" id="3.40.50.2300">
    <property type="match status" value="2"/>
</dbReference>